<feature type="non-terminal residue" evidence="1">
    <location>
        <position position="1"/>
    </location>
</feature>
<evidence type="ECO:0000313" key="2">
    <source>
        <dbReference type="Proteomes" id="UP000076858"/>
    </source>
</evidence>
<gene>
    <name evidence="1" type="ORF">APZ42_007458</name>
</gene>
<evidence type="ECO:0000313" key="1">
    <source>
        <dbReference type="EMBL" id="KZR97579.1"/>
    </source>
</evidence>
<dbReference type="AlphaFoldDB" id="A0A164F9V4"/>
<reference evidence="1 2" key="1">
    <citation type="submission" date="2016-03" db="EMBL/GenBank/DDBJ databases">
        <title>EvidentialGene: Evidence-directed Construction of Genes on Genomes.</title>
        <authorList>
            <person name="Gilbert D.G."/>
            <person name="Choi J.-H."/>
            <person name="Mockaitis K."/>
            <person name="Colbourne J."/>
            <person name="Pfrender M."/>
        </authorList>
    </citation>
    <scope>NUCLEOTIDE SEQUENCE [LARGE SCALE GENOMIC DNA]</scope>
    <source>
        <strain evidence="1 2">Xinb3</strain>
        <tissue evidence="1">Complete organism</tissue>
    </source>
</reference>
<feature type="non-terminal residue" evidence="1">
    <location>
        <position position="207"/>
    </location>
</feature>
<dbReference type="EMBL" id="LRGB01020826">
    <property type="protein sequence ID" value="KZR97579.1"/>
    <property type="molecule type" value="Genomic_DNA"/>
</dbReference>
<name>A0A164F9V4_9CRUS</name>
<comment type="caution">
    <text evidence="1">The sequence shown here is derived from an EMBL/GenBank/DDBJ whole genome shotgun (WGS) entry which is preliminary data.</text>
</comment>
<dbReference type="OrthoDB" id="10131186at2759"/>
<organism evidence="1 2">
    <name type="scientific">Daphnia magna</name>
    <dbReference type="NCBI Taxonomy" id="35525"/>
    <lineage>
        <taxon>Eukaryota</taxon>
        <taxon>Metazoa</taxon>
        <taxon>Ecdysozoa</taxon>
        <taxon>Arthropoda</taxon>
        <taxon>Crustacea</taxon>
        <taxon>Branchiopoda</taxon>
        <taxon>Diplostraca</taxon>
        <taxon>Cladocera</taxon>
        <taxon>Anomopoda</taxon>
        <taxon>Daphniidae</taxon>
        <taxon>Daphnia</taxon>
    </lineage>
</organism>
<dbReference type="Proteomes" id="UP000076858">
    <property type="component" value="Unassembled WGS sequence"/>
</dbReference>
<keyword evidence="2" id="KW-1185">Reference proteome</keyword>
<sequence length="207" mass="22630">VCRNPKAVKKQQGIYIDPSPPTVGAVNVSDLVELAVNPEKWTSSLVINFLPDTGADLDAIPESLYKWKFSKVALQKGVQPVTAVGSPIINIGVFSAVIVWTTRDKVSRSVNTAIHVLRELKQPVLSKRSQQTLGMLPAAYPHAYVGMVASKPPTDRQRQADLKTLMNECPRIFDGTCHQMSGPPCHFQLMENSQPLAMRGSCPISVL</sequence>
<accession>A0A164F9V4</accession>
<proteinExistence type="predicted"/>
<protein>
    <submittedName>
        <fullName evidence="1">Uncharacterized protein</fullName>
    </submittedName>
</protein>